<feature type="transmembrane region" description="Helical" evidence="1">
    <location>
        <begin position="40"/>
        <end position="62"/>
    </location>
</feature>
<sequence>MLTIACIVLIVFCGYLFLVKCLASLTCFCALFVLPGAEKVAAVVGLVWNVFWAAVWVTAINFPLPRRLVKPRSPS</sequence>
<evidence type="ECO:0000313" key="3">
    <source>
        <dbReference type="Proteomes" id="UP000208076"/>
    </source>
</evidence>
<feature type="transmembrane region" description="Helical" evidence="1">
    <location>
        <begin position="7"/>
        <end position="34"/>
    </location>
</feature>
<organism evidence="2 3">
    <name type="scientific">Pseudomonas phage PEV2</name>
    <dbReference type="NCBI Taxonomy" id="1837850"/>
    <lineage>
        <taxon>Viruses</taxon>
        <taxon>Duplodnaviria</taxon>
        <taxon>Heunggongvirae</taxon>
        <taxon>Uroviricota</taxon>
        <taxon>Caudoviricetes</taxon>
        <taxon>Schitoviridae</taxon>
        <taxon>Migulavirinae</taxon>
        <taxon>Litunavirus</taxon>
        <taxon>Litunavirus Ab09</taxon>
    </lineage>
</organism>
<evidence type="ECO:0000256" key="1">
    <source>
        <dbReference type="SAM" id="Phobius"/>
    </source>
</evidence>
<dbReference type="Proteomes" id="UP000208076">
    <property type="component" value="Segment"/>
</dbReference>
<protein>
    <submittedName>
        <fullName evidence="2">Uncharacterized protein</fullName>
    </submittedName>
</protein>
<evidence type="ECO:0000313" key="2">
    <source>
        <dbReference type="EMBL" id="ANJ63708.1"/>
    </source>
</evidence>
<dbReference type="KEGG" id="vg:29065931"/>
<dbReference type="RefSeq" id="YP_009286229.1">
    <property type="nucleotide sequence ID" value="NC_031063.1"/>
</dbReference>
<keyword evidence="1" id="KW-1133">Transmembrane helix</keyword>
<proteinExistence type="predicted"/>
<reference evidence="2 3" key="1">
    <citation type="journal article" date="2010" name="Virology">
        <title>Molecular and physiological analysis of three Pseudomonas aeruginosa phages belonging to the "N4-like viruses".</title>
        <authorList>
            <person name="Ceyssens P.J."/>
            <person name="Brabban A."/>
            <person name="Rogge L."/>
            <person name="Lewis M.S."/>
            <person name="Pickard D."/>
            <person name="Goulding D."/>
            <person name="Dougan G."/>
            <person name="Nob en J.P."/>
            <person name="Kropinski A."/>
            <person name="Kutter E."/>
            <person name="Lavigne R."/>
        </authorList>
    </citation>
    <scope>NUCLEOTIDE SEQUENCE [LARGE SCALE GENOMIC DNA]</scope>
</reference>
<dbReference type="GeneID" id="29065931"/>
<keyword evidence="1" id="KW-0812">Transmembrane</keyword>
<dbReference type="OrthoDB" id="23730at10239"/>
<dbReference type="EMBL" id="KU948710">
    <property type="protein sequence ID" value="ANJ63708.1"/>
    <property type="molecule type" value="Genomic_DNA"/>
</dbReference>
<keyword evidence="1" id="KW-0472">Membrane</keyword>
<name>A0A191ZBG2_9CAUD</name>
<accession>A0A191ZBG2</accession>